<dbReference type="InterPro" id="IPR036237">
    <property type="entry name" value="Xyl_isomerase-like_sf"/>
</dbReference>
<dbReference type="InterPro" id="IPR013022">
    <property type="entry name" value="Xyl_isomerase-like_TIM-brl"/>
</dbReference>
<proteinExistence type="predicted"/>
<dbReference type="AlphaFoldDB" id="A0A934VLV0"/>
<dbReference type="Proteomes" id="UP000617628">
    <property type="component" value="Unassembled WGS sequence"/>
</dbReference>
<evidence type="ECO:0000313" key="3">
    <source>
        <dbReference type="Proteomes" id="UP000617628"/>
    </source>
</evidence>
<dbReference type="Pfam" id="PF01261">
    <property type="entry name" value="AP_endonuc_2"/>
    <property type="match status" value="1"/>
</dbReference>
<evidence type="ECO:0000259" key="1">
    <source>
        <dbReference type="Pfam" id="PF01261"/>
    </source>
</evidence>
<sequence>MGIRIGTQTYTWQMSGGKYDGQLDHILKVAGNAGFAGVEPETRFLGRLEDPVLLKEELAANSVQLPALTLVEDWLGDGETDAERKRADECIQILENFPDTLLNLCQMPGTDRENLRERQTNLLTCVNEIARRASDKGIRVGYHPNSPAGSVYRTREDYEVLLNGLDAKVIGYIPDAGHIAKGGMDALVIIKEYRELVVHVHYKDMFEDGRWAPLGKGSIDDQEITRYLVDSGYEGWIVVEDECDEAVVDPDKIASDDGVYVRDKLIPIVNC</sequence>
<accession>A0A934VLV0</accession>
<name>A0A934VLV0_9BACT</name>
<dbReference type="EMBL" id="JAENIL010000026">
    <property type="protein sequence ID" value="MBK1878151.1"/>
    <property type="molecule type" value="Genomic_DNA"/>
</dbReference>
<comment type="caution">
    <text evidence="2">The sequence shown here is derived from an EMBL/GenBank/DDBJ whole genome shotgun (WGS) entry which is preliminary data.</text>
</comment>
<dbReference type="InterPro" id="IPR050312">
    <property type="entry name" value="IolE/XylAMocC-like"/>
</dbReference>
<dbReference type="PANTHER" id="PTHR12110:SF41">
    <property type="entry name" value="INOSOSE DEHYDRATASE"/>
    <property type="match status" value="1"/>
</dbReference>
<protein>
    <submittedName>
        <fullName evidence="2">TIM barrel protein</fullName>
    </submittedName>
</protein>
<evidence type="ECO:0000313" key="2">
    <source>
        <dbReference type="EMBL" id="MBK1878151.1"/>
    </source>
</evidence>
<dbReference type="RefSeq" id="WP_200356364.1">
    <property type="nucleotide sequence ID" value="NZ_JAENIL010000026.1"/>
</dbReference>
<keyword evidence="3" id="KW-1185">Reference proteome</keyword>
<reference evidence="2" key="1">
    <citation type="submission" date="2021-01" db="EMBL/GenBank/DDBJ databases">
        <title>Modified the classification status of verrucomicrobia.</title>
        <authorList>
            <person name="Feng X."/>
        </authorList>
    </citation>
    <scope>NUCLEOTIDE SEQUENCE</scope>
    <source>
        <strain evidence="2">KCTC 13126</strain>
    </source>
</reference>
<gene>
    <name evidence="2" type="ORF">JIN87_14825</name>
</gene>
<dbReference type="PANTHER" id="PTHR12110">
    <property type="entry name" value="HYDROXYPYRUVATE ISOMERASE"/>
    <property type="match status" value="1"/>
</dbReference>
<dbReference type="SUPFAM" id="SSF51658">
    <property type="entry name" value="Xylose isomerase-like"/>
    <property type="match status" value="1"/>
</dbReference>
<dbReference type="Gene3D" id="3.20.20.150">
    <property type="entry name" value="Divalent-metal-dependent TIM barrel enzymes"/>
    <property type="match status" value="1"/>
</dbReference>
<organism evidence="2 3">
    <name type="scientific">Pelagicoccus mobilis</name>
    <dbReference type="NCBI Taxonomy" id="415221"/>
    <lineage>
        <taxon>Bacteria</taxon>
        <taxon>Pseudomonadati</taxon>
        <taxon>Verrucomicrobiota</taxon>
        <taxon>Opitutia</taxon>
        <taxon>Puniceicoccales</taxon>
        <taxon>Pelagicoccaceae</taxon>
        <taxon>Pelagicoccus</taxon>
    </lineage>
</organism>
<feature type="domain" description="Xylose isomerase-like TIM barrel" evidence="1">
    <location>
        <begin position="29"/>
        <end position="255"/>
    </location>
</feature>